<evidence type="ECO:0000256" key="1">
    <source>
        <dbReference type="ARBA" id="ARBA00004571"/>
    </source>
</evidence>
<keyword evidence="5 11" id="KW-0812">Transmembrane</keyword>
<dbReference type="Pfam" id="PF00593">
    <property type="entry name" value="TonB_dep_Rec_b-barrel"/>
    <property type="match status" value="1"/>
</dbReference>
<reference evidence="15" key="2">
    <citation type="journal article" date="2023" name="Syst. Appl. Microbiol.">
        <title>Govania unica gen. nov., sp. nov., a rare biosphere bacterium that represents a novel family in the class Alphaproteobacteria.</title>
        <authorList>
            <person name="Vandamme P."/>
            <person name="Peeters C."/>
            <person name="Hettiarachchi A."/>
            <person name="Cnockaert M."/>
            <person name="Carlier A."/>
        </authorList>
    </citation>
    <scope>NUCLEOTIDE SEQUENCE</scope>
    <source>
        <strain evidence="15">LMG 31809</strain>
    </source>
</reference>
<dbReference type="PROSITE" id="PS52016">
    <property type="entry name" value="TONB_DEPENDENT_REC_3"/>
    <property type="match status" value="1"/>
</dbReference>
<dbReference type="GO" id="GO:0006826">
    <property type="term" value="P:iron ion transport"/>
    <property type="evidence" value="ECO:0007669"/>
    <property type="project" value="UniProtKB-KW"/>
</dbReference>
<evidence type="ECO:0000259" key="14">
    <source>
        <dbReference type="Pfam" id="PF07715"/>
    </source>
</evidence>
<gene>
    <name evidence="15" type="ORF">NYP16_02555</name>
</gene>
<dbReference type="InterPro" id="IPR012910">
    <property type="entry name" value="Plug_dom"/>
</dbReference>
<dbReference type="Gene3D" id="3.55.50.30">
    <property type="match status" value="1"/>
</dbReference>
<keyword evidence="9 11" id="KW-0472">Membrane</keyword>
<keyword evidence="3 11" id="KW-1134">Transmembrane beta strand</keyword>
<sequence>MKFFPPGYALLRLCAQLLIIMMMGVPASASVRMAGERVDGQATVQRFYDIPAQDLPAALKAFAEQAGISLLYETLPPRITAPTLFGRFTAVDGLTRLLKGSGIKVEPFGVNIYLLSDASAYASRPQSGIDQAVSQAARTMPSLFLQATQPSEEILVTALKRVTSLQDTPISMMALSAASLRRVGSDSLADRHSVIPGLTIMHNGGGGRRLSLRGVLSVGEPQVGLYYDETPVVGSPGTTSDSGSFAPDFSFFDVERVEVLRGPQGTLYGAGSMGGTVRLIYAKPDMTEVLGLVSGGLQSTRHGGVGVWGSGMVNLPVVDDKLALRAVVNWRDEAGYVDNPLLGIKDINRKETTGGRLLARLLPADQSSLILSVNWQRDVADDEGRWSRDAGAYHRLSEARLPYRDDNLIANATFEHSFDHIKMTAVTSYYVRKMSATVDTTQFMRTLDTDKNCARLNDGLACDMAARQEFSAYVGSFLPSVLIYEPQDVRNWINEFRLSSNDEAALHWTLGLFAENRRSHIVSSQYKVDPLTGQRQPGSGDDQITTSRDIRDDLKQTAIFGELTYALTETVALTAGTRYFDYSKSIIGETTRGLDLLGAVVKPPTKVKSGEDGWIFKFHGSYKPTEDLLIYAQASEGFRPGGVNQVIGLPGALAPYGADRLWNYEIGAKSSWFDNRLIANIAGYWINWKNMQITARSANSAYIYISNTGTARIRGLEFEMILRPTEGVELTASANYIAARLQGDQILDTMRTPGLKGDAIPNVPECSASLSLQYLRPVKQELVAFLRGDITYIGPSHTEFRPTDSHYDRQGDFMLVNLRGGFESSDWDAYLYVNNVFDSLAPFTVISSEFVRQAVTSAPPRTIGLSVTRRW</sequence>
<keyword evidence="15" id="KW-0675">Receptor</keyword>
<evidence type="ECO:0000256" key="12">
    <source>
        <dbReference type="RuleBase" id="RU003357"/>
    </source>
</evidence>
<evidence type="ECO:0000256" key="2">
    <source>
        <dbReference type="ARBA" id="ARBA00022448"/>
    </source>
</evidence>
<dbReference type="PANTHER" id="PTHR32552">
    <property type="entry name" value="FERRICHROME IRON RECEPTOR-RELATED"/>
    <property type="match status" value="1"/>
</dbReference>
<evidence type="ECO:0000256" key="5">
    <source>
        <dbReference type="ARBA" id="ARBA00022692"/>
    </source>
</evidence>
<feature type="domain" description="TonB-dependent receptor plug" evidence="14">
    <location>
        <begin position="165"/>
        <end position="276"/>
    </location>
</feature>
<evidence type="ECO:0000256" key="9">
    <source>
        <dbReference type="ARBA" id="ARBA00023136"/>
    </source>
</evidence>
<keyword evidence="2 11" id="KW-0813">Transport</keyword>
<dbReference type="PANTHER" id="PTHR32552:SF81">
    <property type="entry name" value="TONB-DEPENDENT OUTER MEMBRANE RECEPTOR"/>
    <property type="match status" value="1"/>
</dbReference>
<dbReference type="Proteomes" id="UP001141619">
    <property type="component" value="Unassembled WGS sequence"/>
</dbReference>
<evidence type="ECO:0000256" key="11">
    <source>
        <dbReference type="PROSITE-ProRule" id="PRU01360"/>
    </source>
</evidence>
<dbReference type="SUPFAM" id="SSF56935">
    <property type="entry name" value="Porins"/>
    <property type="match status" value="1"/>
</dbReference>
<evidence type="ECO:0000259" key="13">
    <source>
        <dbReference type="Pfam" id="PF00593"/>
    </source>
</evidence>
<comment type="similarity">
    <text evidence="11 12">Belongs to the TonB-dependent receptor family.</text>
</comment>
<evidence type="ECO:0000313" key="16">
    <source>
        <dbReference type="Proteomes" id="UP001141619"/>
    </source>
</evidence>
<evidence type="ECO:0000256" key="8">
    <source>
        <dbReference type="ARBA" id="ARBA00023077"/>
    </source>
</evidence>
<dbReference type="Gene3D" id="2.40.170.20">
    <property type="entry name" value="TonB-dependent receptor, beta-barrel domain"/>
    <property type="match status" value="1"/>
</dbReference>
<dbReference type="GO" id="GO:0009279">
    <property type="term" value="C:cell outer membrane"/>
    <property type="evidence" value="ECO:0007669"/>
    <property type="project" value="UniProtKB-SubCell"/>
</dbReference>
<accession>A0A9X3Z659</accession>
<dbReference type="EMBL" id="JANWOI010000001">
    <property type="protein sequence ID" value="MDA5192840.1"/>
    <property type="molecule type" value="Genomic_DNA"/>
</dbReference>
<proteinExistence type="inferred from homology"/>
<keyword evidence="10 11" id="KW-0998">Cell outer membrane</keyword>
<feature type="domain" description="TonB-dependent receptor-like beta-barrel" evidence="13">
    <location>
        <begin position="372"/>
        <end position="836"/>
    </location>
</feature>
<dbReference type="AlphaFoldDB" id="A0A9X3Z659"/>
<dbReference type="InterPro" id="IPR000531">
    <property type="entry name" value="Beta-barrel_TonB"/>
</dbReference>
<evidence type="ECO:0000313" key="15">
    <source>
        <dbReference type="EMBL" id="MDA5192840.1"/>
    </source>
</evidence>
<organism evidence="15 16">
    <name type="scientific">Govanella unica</name>
    <dbReference type="NCBI Taxonomy" id="2975056"/>
    <lineage>
        <taxon>Bacteria</taxon>
        <taxon>Pseudomonadati</taxon>
        <taxon>Pseudomonadota</taxon>
        <taxon>Alphaproteobacteria</taxon>
        <taxon>Emcibacterales</taxon>
        <taxon>Govanellaceae</taxon>
        <taxon>Govanella</taxon>
    </lineage>
</organism>
<dbReference type="Pfam" id="PF07715">
    <property type="entry name" value="Plug"/>
    <property type="match status" value="1"/>
</dbReference>
<evidence type="ECO:0000256" key="7">
    <source>
        <dbReference type="ARBA" id="ARBA00023065"/>
    </source>
</evidence>
<keyword evidence="4" id="KW-0410">Iron transport</keyword>
<keyword evidence="8 12" id="KW-0798">TonB box</keyword>
<evidence type="ECO:0000256" key="4">
    <source>
        <dbReference type="ARBA" id="ARBA00022496"/>
    </source>
</evidence>
<evidence type="ECO:0000256" key="3">
    <source>
        <dbReference type="ARBA" id="ARBA00022452"/>
    </source>
</evidence>
<dbReference type="RefSeq" id="WP_274942541.1">
    <property type="nucleotide sequence ID" value="NZ_JANWOI010000001.1"/>
</dbReference>
<keyword evidence="7" id="KW-0406">Ion transport</keyword>
<keyword evidence="16" id="KW-1185">Reference proteome</keyword>
<dbReference type="InterPro" id="IPR036942">
    <property type="entry name" value="Beta-barrel_TonB_sf"/>
</dbReference>
<evidence type="ECO:0000256" key="6">
    <source>
        <dbReference type="ARBA" id="ARBA00023004"/>
    </source>
</evidence>
<protein>
    <submittedName>
        <fullName evidence="15">TonB-dependent receptor</fullName>
    </submittedName>
</protein>
<comment type="caution">
    <text evidence="15">The sequence shown here is derived from an EMBL/GenBank/DDBJ whole genome shotgun (WGS) entry which is preliminary data.</text>
</comment>
<comment type="subcellular location">
    <subcellularLocation>
        <location evidence="1 11">Cell outer membrane</location>
        <topology evidence="1 11">Multi-pass membrane protein</topology>
    </subcellularLocation>
</comment>
<evidence type="ECO:0000256" key="10">
    <source>
        <dbReference type="ARBA" id="ARBA00023237"/>
    </source>
</evidence>
<name>A0A9X3Z659_9PROT</name>
<keyword evidence="6" id="KW-0408">Iron</keyword>
<reference evidence="15" key="1">
    <citation type="submission" date="2022-08" db="EMBL/GenBank/DDBJ databases">
        <authorList>
            <person name="Vandamme P."/>
            <person name="Hettiarachchi A."/>
            <person name="Peeters C."/>
            <person name="Cnockaert M."/>
            <person name="Carlier A."/>
        </authorList>
    </citation>
    <scope>NUCLEOTIDE SEQUENCE</scope>
    <source>
        <strain evidence="15">LMG 31809</strain>
    </source>
</reference>
<dbReference type="InterPro" id="IPR039426">
    <property type="entry name" value="TonB-dep_rcpt-like"/>
</dbReference>